<proteinExistence type="predicted"/>
<dbReference type="RefSeq" id="WP_111396818.1">
    <property type="nucleotide sequence ID" value="NZ_QKYU01000003.1"/>
</dbReference>
<accession>A0A2W7INM7</accession>
<dbReference type="OrthoDB" id="9787219at2"/>
<evidence type="ECO:0000256" key="1">
    <source>
        <dbReference type="ARBA" id="ARBA00023002"/>
    </source>
</evidence>
<dbReference type="PANTHER" id="PTHR43333">
    <property type="entry name" value="2-HACID_DH_C DOMAIN-CONTAINING PROTEIN"/>
    <property type="match status" value="1"/>
</dbReference>
<dbReference type="InterPro" id="IPR006140">
    <property type="entry name" value="D-isomer_DH_NAD-bd"/>
</dbReference>
<dbReference type="Gene3D" id="3.40.50.720">
    <property type="entry name" value="NAD(P)-binding Rossmann-like Domain"/>
    <property type="match status" value="2"/>
</dbReference>
<dbReference type="GO" id="GO:0051287">
    <property type="term" value="F:NAD binding"/>
    <property type="evidence" value="ECO:0007669"/>
    <property type="project" value="InterPro"/>
</dbReference>
<evidence type="ECO:0000256" key="2">
    <source>
        <dbReference type="ARBA" id="ARBA00023027"/>
    </source>
</evidence>
<reference evidence="4 5" key="1">
    <citation type="submission" date="2018-06" db="EMBL/GenBank/DDBJ databases">
        <title>Genomic Encyclopedia of Archaeal and Bacterial Type Strains, Phase II (KMG-II): from individual species to whole genera.</title>
        <authorList>
            <person name="Goeker M."/>
        </authorList>
    </citation>
    <scope>NUCLEOTIDE SEQUENCE [LARGE SCALE GENOMIC DNA]</scope>
    <source>
        <strain evidence="4 5">DSM 24525</strain>
    </source>
</reference>
<keyword evidence="1" id="KW-0560">Oxidoreductase</keyword>
<keyword evidence="5" id="KW-1185">Reference proteome</keyword>
<gene>
    <name evidence="4" type="ORF">C8P66_103135</name>
</gene>
<protein>
    <submittedName>
        <fullName evidence="4">Glyoxylate/hydroxypyruvate reductase A</fullName>
    </submittedName>
</protein>
<feature type="domain" description="D-isomer specific 2-hydroxyacid dehydrogenase NAD-binding" evidence="3">
    <location>
        <begin position="105"/>
        <end position="277"/>
    </location>
</feature>
<dbReference type="PANTHER" id="PTHR43333:SF1">
    <property type="entry name" value="D-ISOMER SPECIFIC 2-HYDROXYACID DEHYDROGENASE NAD-BINDING DOMAIN-CONTAINING PROTEIN"/>
    <property type="match status" value="1"/>
</dbReference>
<evidence type="ECO:0000313" key="5">
    <source>
        <dbReference type="Proteomes" id="UP000249688"/>
    </source>
</evidence>
<organism evidence="4 5">
    <name type="scientific">Humitalea rosea</name>
    <dbReference type="NCBI Taxonomy" id="990373"/>
    <lineage>
        <taxon>Bacteria</taxon>
        <taxon>Pseudomonadati</taxon>
        <taxon>Pseudomonadota</taxon>
        <taxon>Alphaproteobacteria</taxon>
        <taxon>Acetobacterales</taxon>
        <taxon>Roseomonadaceae</taxon>
        <taxon>Humitalea</taxon>
    </lineage>
</organism>
<evidence type="ECO:0000313" key="4">
    <source>
        <dbReference type="EMBL" id="PZW49109.1"/>
    </source>
</evidence>
<keyword evidence="2" id="KW-0520">NAD</keyword>
<comment type="caution">
    <text evidence="4">The sequence shown here is derived from an EMBL/GenBank/DDBJ whole genome shotgun (WGS) entry which is preliminary data.</text>
</comment>
<name>A0A2W7INM7_9PROT</name>
<dbReference type="GO" id="GO:0016491">
    <property type="term" value="F:oxidoreductase activity"/>
    <property type="evidence" value="ECO:0007669"/>
    <property type="project" value="UniProtKB-KW"/>
</dbReference>
<dbReference type="AlphaFoldDB" id="A0A2W7INM7"/>
<dbReference type="Pfam" id="PF02826">
    <property type="entry name" value="2-Hacid_dh_C"/>
    <property type="match status" value="1"/>
</dbReference>
<sequence length="312" mass="33388">MPHLLVKSGGLASMPEWKAAFAEAAPELNVAHWDDAVPVEDVRYVMVWDPEPGRLATLPGLHVVFSSAAGVDNITRDPDWPRHLPLVRMGGDNTAQRMGEYIAWACLSLLRGGRRIALSQAASRWENFENPFSAAERRVGIMGLGNLGTRAAEMLQGLGFAVSGWSRTRKSLPGVASFAGDAELDAFLAQTDILVCLLPSTPETAGLISAPLLRKLPAGAGLVNAGRGSHASLPDIIAALDSGHLCGAVLDVFEPEPLAADSPAWTHPKIIVTPHLASLAPRRERARYVVDAIRAYEMGAPLPNLYDPDKGY</sequence>
<keyword evidence="4" id="KW-0670">Pyruvate</keyword>
<dbReference type="SUPFAM" id="SSF51735">
    <property type="entry name" value="NAD(P)-binding Rossmann-fold domains"/>
    <property type="match status" value="1"/>
</dbReference>
<dbReference type="InterPro" id="IPR036291">
    <property type="entry name" value="NAD(P)-bd_dom_sf"/>
</dbReference>
<evidence type="ECO:0000259" key="3">
    <source>
        <dbReference type="Pfam" id="PF02826"/>
    </source>
</evidence>
<dbReference type="EMBL" id="QKYU01000003">
    <property type="protein sequence ID" value="PZW49109.1"/>
    <property type="molecule type" value="Genomic_DNA"/>
</dbReference>
<dbReference type="CDD" id="cd12164">
    <property type="entry name" value="GDH_like_2"/>
    <property type="match status" value="1"/>
</dbReference>
<dbReference type="Proteomes" id="UP000249688">
    <property type="component" value="Unassembled WGS sequence"/>
</dbReference>